<feature type="compositionally biased region" description="Acidic residues" evidence="3">
    <location>
        <begin position="446"/>
        <end position="455"/>
    </location>
</feature>
<keyword evidence="1" id="KW-0479">Metal-binding</keyword>
<feature type="compositionally biased region" description="Basic residues" evidence="3">
    <location>
        <begin position="260"/>
        <end position="281"/>
    </location>
</feature>
<dbReference type="InterPro" id="IPR001370">
    <property type="entry name" value="BIR_rpt"/>
</dbReference>
<feature type="compositionally biased region" description="Basic and acidic residues" evidence="3">
    <location>
        <begin position="528"/>
        <end position="539"/>
    </location>
</feature>
<dbReference type="Proteomes" id="UP001166286">
    <property type="component" value="Unassembled WGS sequence"/>
</dbReference>
<feature type="compositionally biased region" description="Basic residues" evidence="3">
    <location>
        <begin position="726"/>
        <end position="737"/>
    </location>
</feature>
<proteinExistence type="predicted"/>
<feature type="region of interest" description="Disordered" evidence="3">
    <location>
        <begin position="21"/>
        <end position="44"/>
    </location>
</feature>
<sequence length="926" mass="100547">MTVASSMESYAARLASFNVAHPSTKKRTSNTQGKTLKWPPKNPSPPKLARAGFFYRPTSSCPDNTTCYLCHSNLDGWEEDDNPIEEHLKHAPDCGWAVIAAIEQSVENGSHDLEDPTSEKMQSARQMTFGSKWPHENKRGWSCKSQKMVDAGWYYCPTVESDDFVRCAYCSLSLDGWEPKDEPRDEHQRRSPDCMFFAFTVSKPKVGRAKKGRASTASRLSIQSGFTAVTEGASVAESEVNQEESIISTMEAANPTKAGKGGKKAAKAKKAPSRAKGKLAKAKQEESQLASSFVEPEDDDFEVKVAQTPDPTLKTRKRKSENISTGEEAMAETGVSPQDEKYLSPPRKRRATRASSSVAAVQEAPVSSSQAGIEMDAHMTGVEEMPPPSIPAAKKPRKGSKNRVSSTARRVSSASTASKASLRAAIPNDEEIDAALEAELDRPLTDEEGDMDAIEVEQPKSRRLTRSRPGSTKAMASVAPTRRGTRASTARANDTSMANMYPSIPSASDNECEVVASEPTKAISMDVVADHPSKTKDVQMKGSRKASTRQQNRKDKTDNPEESTATIQEVKEPQVDNVKKPPLSRSRQTSRQLPARKVGPLTDAVALDTADFTPDIDSSVLETQIAHDDSGHETDISVAKQDRAKRGNRKVPAAAHEAKAGRKDDAISRNSEDIVQTSALEIASEVHEQPNAMIIDDGPTNAEQAVMDIEPLKKQPKAVKGAAKTSKGKKTRPKPKITSRSASAASIHDKQIDVDEEQVRIPSPPFPSVHSTPRPALSPQSSDAENQPPSSRPSTQRPPLSLQSPSKSQSTQVPLAPTTPAASPSIGTCSRLQSTHPWTMVDLEQIFQGTPAPDKENNPFLFGNTKVGAKNALTSPEKKLSVEQWIHSNAQIGEEKLRNECERLVGRFESEGMRALKALEGIVCAE</sequence>
<dbReference type="Pfam" id="PF00653">
    <property type="entry name" value="BIR"/>
    <property type="match status" value="2"/>
</dbReference>
<gene>
    <name evidence="4" type="ORF">JMJ35_003268</name>
</gene>
<dbReference type="GO" id="GO:0046872">
    <property type="term" value="F:metal ion binding"/>
    <property type="evidence" value="ECO:0007669"/>
    <property type="project" value="UniProtKB-KW"/>
</dbReference>
<evidence type="ECO:0000256" key="2">
    <source>
        <dbReference type="ARBA" id="ARBA00022833"/>
    </source>
</evidence>
<evidence type="ECO:0000256" key="1">
    <source>
        <dbReference type="ARBA" id="ARBA00022723"/>
    </source>
</evidence>
<dbReference type="Gene3D" id="1.10.1170.10">
    <property type="entry name" value="Inhibitor Of Apoptosis Protein (2mihbC-IAP-1), Chain A"/>
    <property type="match status" value="2"/>
</dbReference>
<feature type="region of interest" description="Disordered" evidence="3">
    <location>
        <begin position="622"/>
        <end position="671"/>
    </location>
</feature>
<feature type="region of interest" description="Disordered" evidence="3">
    <location>
        <begin position="708"/>
        <end position="831"/>
    </location>
</feature>
<feature type="compositionally biased region" description="Acidic residues" evidence="3">
    <location>
        <begin position="428"/>
        <end position="438"/>
    </location>
</feature>
<feature type="compositionally biased region" description="Low complexity" evidence="3">
    <location>
        <begin position="787"/>
        <end position="825"/>
    </location>
</feature>
<feature type="compositionally biased region" description="Basic and acidic residues" evidence="3">
    <location>
        <begin position="656"/>
        <end position="671"/>
    </location>
</feature>
<comment type="caution">
    <text evidence="4">The sequence shown here is derived from an EMBL/GenBank/DDBJ whole genome shotgun (WGS) entry which is preliminary data.</text>
</comment>
<reference evidence="4" key="1">
    <citation type="submission" date="2023-03" db="EMBL/GenBank/DDBJ databases">
        <title>Complete genome of Cladonia borealis.</title>
        <authorList>
            <person name="Park H."/>
        </authorList>
    </citation>
    <scope>NUCLEOTIDE SEQUENCE</scope>
    <source>
        <strain evidence="4">ANT050790</strain>
    </source>
</reference>
<feature type="compositionally biased region" description="Low complexity" evidence="3">
    <location>
        <begin position="403"/>
        <end position="425"/>
    </location>
</feature>
<keyword evidence="2" id="KW-0862">Zinc</keyword>
<protein>
    <submittedName>
        <fullName evidence="4">Uncharacterized protein</fullName>
    </submittedName>
</protein>
<name>A0AA39R5W9_9LECA</name>
<evidence type="ECO:0000313" key="5">
    <source>
        <dbReference type="Proteomes" id="UP001166286"/>
    </source>
</evidence>
<dbReference type="InterPro" id="IPR051190">
    <property type="entry name" value="Baculoviral_IAP"/>
</dbReference>
<dbReference type="PANTHER" id="PTHR46771:SF5">
    <property type="entry name" value="DETERIN"/>
    <property type="match status" value="1"/>
</dbReference>
<evidence type="ECO:0000256" key="3">
    <source>
        <dbReference type="SAM" id="MobiDB-lite"/>
    </source>
</evidence>
<feature type="compositionally biased region" description="Basic and acidic residues" evidence="3">
    <location>
        <begin position="625"/>
        <end position="645"/>
    </location>
</feature>
<keyword evidence="5" id="KW-1185">Reference proteome</keyword>
<feature type="compositionally biased region" description="Basic and acidic residues" evidence="3">
    <location>
        <begin position="569"/>
        <end position="579"/>
    </location>
</feature>
<dbReference type="CDD" id="cd00022">
    <property type="entry name" value="BIR"/>
    <property type="match status" value="2"/>
</dbReference>
<dbReference type="EMBL" id="JAFEKC020000005">
    <property type="protein sequence ID" value="KAK0514651.1"/>
    <property type="molecule type" value="Genomic_DNA"/>
</dbReference>
<feature type="compositionally biased region" description="Low complexity" evidence="3">
    <location>
        <begin position="479"/>
        <end position="492"/>
    </location>
</feature>
<accession>A0AA39R5W9</accession>
<dbReference type="AlphaFoldDB" id="A0AA39R5W9"/>
<dbReference type="PANTHER" id="PTHR46771">
    <property type="entry name" value="DETERIN"/>
    <property type="match status" value="1"/>
</dbReference>
<feature type="region of interest" description="Disordered" evidence="3">
    <location>
        <begin position="251"/>
        <end position="603"/>
    </location>
</feature>
<feature type="compositionally biased region" description="Basic and acidic residues" evidence="3">
    <location>
        <begin position="747"/>
        <end position="759"/>
    </location>
</feature>
<dbReference type="SMART" id="SM00238">
    <property type="entry name" value="BIR"/>
    <property type="match status" value="2"/>
</dbReference>
<organism evidence="4 5">
    <name type="scientific">Cladonia borealis</name>
    <dbReference type="NCBI Taxonomy" id="184061"/>
    <lineage>
        <taxon>Eukaryota</taxon>
        <taxon>Fungi</taxon>
        <taxon>Dikarya</taxon>
        <taxon>Ascomycota</taxon>
        <taxon>Pezizomycotina</taxon>
        <taxon>Lecanoromycetes</taxon>
        <taxon>OSLEUM clade</taxon>
        <taxon>Lecanoromycetidae</taxon>
        <taxon>Lecanorales</taxon>
        <taxon>Lecanorineae</taxon>
        <taxon>Cladoniaceae</taxon>
        <taxon>Cladonia</taxon>
    </lineage>
</organism>
<dbReference type="PROSITE" id="PS50143">
    <property type="entry name" value="BIR_REPEAT_2"/>
    <property type="match status" value="2"/>
</dbReference>
<dbReference type="SUPFAM" id="SSF57924">
    <property type="entry name" value="Inhibitor of apoptosis (IAP) repeat"/>
    <property type="match status" value="2"/>
</dbReference>
<evidence type="ECO:0000313" key="4">
    <source>
        <dbReference type="EMBL" id="KAK0514651.1"/>
    </source>
</evidence>